<gene>
    <name evidence="3" type="ORF">EI547_05355</name>
</gene>
<dbReference type="InterPro" id="IPR029058">
    <property type="entry name" value="AB_hydrolase_fold"/>
</dbReference>
<proteinExistence type="predicted"/>
<dbReference type="RefSeq" id="WP_192537467.1">
    <property type="nucleotide sequence ID" value="NZ_RRZB01000009.1"/>
</dbReference>
<feature type="domain" description="AB hydrolase-1" evidence="2">
    <location>
        <begin position="24"/>
        <end position="252"/>
    </location>
</feature>
<dbReference type="Pfam" id="PF02627">
    <property type="entry name" value="CMD"/>
    <property type="match status" value="1"/>
</dbReference>
<keyword evidence="4" id="KW-1185">Reference proteome</keyword>
<dbReference type="Proteomes" id="UP001645038">
    <property type="component" value="Unassembled WGS sequence"/>
</dbReference>
<keyword evidence="3" id="KW-0378">Hydrolase</keyword>
<evidence type="ECO:0000259" key="2">
    <source>
        <dbReference type="Pfam" id="PF12697"/>
    </source>
</evidence>
<protein>
    <submittedName>
        <fullName evidence="3">Alpha/beta fold hydrolase</fullName>
    </submittedName>
</protein>
<dbReference type="PANTHER" id="PTHR33570:SF2">
    <property type="entry name" value="CARBOXYMUCONOLACTONE DECARBOXYLASE-LIKE DOMAIN-CONTAINING PROTEIN"/>
    <property type="match status" value="1"/>
</dbReference>
<dbReference type="Pfam" id="PF12697">
    <property type="entry name" value="Abhydrolase_6"/>
    <property type="match status" value="1"/>
</dbReference>
<dbReference type="SUPFAM" id="SSF53474">
    <property type="entry name" value="alpha/beta-Hydrolases"/>
    <property type="match status" value="1"/>
</dbReference>
<feature type="domain" description="Carboxymuconolactone decarboxylase-like" evidence="1">
    <location>
        <begin position="302"/>
        <end position="384"/>
    </location>
</feature>
<dbReference type="InterPro" id="IPR003779">
    <property type="entry name" value="CMD-like"/>
</dbReference>
<name>A0ABR9FW57_9GAMM</name>
<evidence type="ECO:0000313" key="4">
    <source>
        <dbReference type="Proteomes" id="UP001645038"/>
    </source>
</evidence>
<dbReference type="InterPro" id="IPR052512">
    <property type="entry name" value="4CMD/NDH-1_regulator"/>
</dbReference>
<evidence type="ECO:0000259" key="1">
    <source>
        <dbReference type="Pfam" id="PF02627"/>
    </source>
</evidence>
<dbReference type="SUPFAM" id="SSF69118">
    <property type="entry name" value="AhpD-like"/>
    <property type="match status" value="1"/>
</dbReference>
<dbReference type="EMBL" id="RRZB01000009">
    <property type="protein sequence ID" value="MBE0462885.1"/>
    <property type="molecule type" value="Genomic_DNA"/>
</dbReference>
<dbReference type="PANTHER" id="PTHR33570">
    <property type="entry name" value="4-CARBOXYMUCONOLACTONE DECARBOXYLASE FAMILY PROTEIN"/>
    <property type="match status" value="1"/>
</dbReference>
<dbReference type="Gene3D" id="1.20.1290.10">
    <property type="entry name" value="AhpD-like"/>
    <property type="match status" value="1"/>
</dbReference>
<comment type="caution">
    <text evidence="3">The sequence shown here is derived from an EMBL/GenBank/DDBJ whole genome shotgun (WGS) entry which is preliminary data.</text>
</comment>
<reference evidence="3 4" key="1">
    <citation type="submission" date="2020-07" db="EMBL/GenBank/DDBJ databases">
        <title>Halophilic bacteria isolated from french cheeses.</title>
        <authorList>
            <person name="Kothe C.I."/>
            <person name="Farah-Kraiem B."/>
            <person name="Renault P."/>
            <person name="Dridi B."/>
        </authorList>
    </citation>
    <scope>NUCLEOTIDE SEQUENCE [LARGE SCALE GENOMIC DNA]</scope>
    <source>
        <strain evidence="3 4">FME20</strain>
    </source>
</reference>
<accession>A0ABR9FW57</accession>
<evidence type="ECO:0000313" key="3">
    <source>
        <dbReference type="EMBL" id="MBE0462885.1"/>
    </source>
</evidence>
<dbReference type="Gene3D" id="3.40.50.1820">
    <property type="entry name" value="alpha/beta hydrolase"/>
    <property type="match status" value="1"/>
</dbReference>
<dbReference type="GO" id="GO:0016787">
    <property type="term" value="F:hydrolase activity"/>
    <property type="evidence" value="ECO:0007669"/>
    <property type="project" value="UniProtKB-KW"/>
</dbReference>
<sequence length="389" mass="41387">MAFHTINGRSVAYRLLGAEANPLIVLAHPLGMSQAVWDNVIPVLLPRYRVLTWDLPGHGASQAATGEQLTPADLAAEALALVELAGAQRFHFAGTSVGGVVGQQLIAKHSDRLLSVTLTNTGAVIGTPDLWNTRAGRVRSEGLAAMSQEIVPRWFAPAAFEASPALKAGWCTQMGRGDDESYAQLCEMLGRETFTGKLSSKSVKVQLLGGSEDLATPPATLETLSAELDGAPLEVFDGVGHVPSVEAPELIAKMLLGMLATDLGDVANHGVAYATGLETRKQVLGEEHVARSTANANSLDAPFQQMITRLAWGELWSNADLTRRERSMITTGILAALGREELTLHLKTAQRIGLTEAELRQVLMHVAIYGGVPAANHAFALAKELGWGE</sequence>
<dbReference type="InterPro" id="IPR029032">
    <property type="entry name" value="AhpD-like"/>
</dbReference>
<dbReference type="InterPro" id="IPR000073">
    <property type="entry name" value="AB_hydrolase_1"/>
</dbReference>
<organism evidence="3 4">
    <name type="scientific">Halomonas colorata</name>
    <dbReference type="NCBI Taxonomy" id="2742615"/>
    <lineage>
        <taxon>Bacteria</taxon>
        <taxon>Pseudomonadati</taxon>
        <taxon>Pseudomonadota</taxon>
        <taxon>Gammaproteobacteria</taxon>
        <taxon>Oceanospirillales</taxon>
        <taxon>Halomonadaceae</taxon>
        <taxon>Halomonas</taxon>
    </lineage>
</organism>